<feature type="transmembrane region" description="Helical" evidence="6">
    <location>
        <begin position="384"/>
        <end position="408"/>
    </location>
</feature>
<keyword evidence="5 6" id="KW-0472">Membrane</keyword>
<comment type="subcellular location">
    <subcellularLocation>
        <location evidence="1">Cell membrane</location>
        <topology evidence="1">Multi-pass membrane protein</topology>
    </subcellularLocation>
</comment>
<evidence type="ECO:0000256" key="3">
    <source>
        <dbReference type="ARBA" id="ARBA00022692"/>
    </source>
</evidence>
<accession>A0A1G8DLN5</accession>
<evidence type="ECO:0000256" key="1">
    <source>
        <dbReference type="ARBA" id="ARBA00004651"/>
    </source>
</evidence>
<evidence type="ECO:0000256" key="6">
    <source>
        <dbReference type="SAM" id="Phobius"/>
    </source>
</evidence>
<dbReference type="Proteomes" id="UP000199636">
    <property type="component" value="Unassembled WGS sequence"/>
</dbReference>
<keyword evidence="3 6" id="KW-0812">Transmembrane</keyword>
<evidence type="ECO:0000256" key="5">
    <source>
        <dbReference type="ARBA" id="ARBA00023136"/>
    </source>
</evidence>
<name>A0A1G8DLN5_9PSED</name>
<evidence type="ECO:0000256" key="4">
    <source>
        <dbReference type="ARBA" id="ARBA00022989"/>
    </source>
</evidence>
<dbReference type="InterPro" id="IPR050833">
    <property type="entry name" value="Poly_Biosynth_Transport"/>
</dbReference>
<feature type="transmembrane region" description="Helical" evidence="6">
    <location>
        <begin position="358"/>
        <end position="377"/>
    </location>
</feature>
<keyword evidence="2" id="KW-1003">Cell membrane</keyword>
<feature type="transmembrane region" description="Helical" evidence="6">
    <location>
        <begin position="83"/>
        <end position="102"/>
    </location>
</feature>
<evidence type="ECO:0000313" key="8">
    <source>
        <dbReference type="Proteomes" id="UP000199636"/>
    </source>
</evidence>
<feature type="transmembrane region" description="Helical" evidence="6">
    <location>
        <begin position="211"/>
        <end position="228"/>
    </location>
</feature>
<feature type="transmembrane region" description="Helical" evidence="6">
    <location>
        <begin position="172"/>
        <end position="191"/>
    </location>
</feature>
<feature type="transmembrane region" description="Helical" evidence="6">
    <location>
        <begin position="12"/>
        <end position="34"/>
    </location>
</feature>
<feature type="transmembrane region" description="Helical" evidence="6">
    <location>
        <begin position="137"/>
        <end position="160"/>
    </location>
</feature>
<evidence type="ECO:0000256" key="2">
    <source>
        <dbReference type="ARBA" id="ARBA00022475"/>
    </source>
</evidence>
<dbReference type="PANTHER" id="PTHR30250">
    <property type="entry name" value="PST FAMILY PREDICTED COLANIC ACID TRANSPORTER"/>
    <property type="match status" value="1"/>
</dbReference>
<feature type="transmembrane region" description="Helical" evidence="6">
    <location>
        <begin position="40"/>
        <end position="62"/>
    </location>
</feature>
<feature type="transmembrane region" description="Helical" evidence="6">
    <location>
        <begin position="108"/>
        <end position="125"/>
    </location>
</feature>
<dbReference type="OrthoDB" id="8046861at2"/>
<dbReference type="EMBL" id="FNDS01000002">
    <property type="protein sequence ID" value="SDH58614.1"/>
    <property type="molecule type" value="Genomic_DNA"/>
</dbReference>
<reference evidence="8" key="1">
    <citation type="submission" date="2016-10" db="EMBL/GenBank/DDBJ databases">
        <authorList>
            <person name="Varghese N."/>
            <person name="Submissions S."/>
        </authorList>
    </citation>
    <scope>NUCLEOTIDE SEQUENCE [LARGE SCALE GENOMIC DNA]</scope>
    <source>
        <strain evidence="8">CCM 7469</strain>
    </source>
</reference>
<keyword evidence="8" id="KW-1185">Reference proteome</keyword>
<proteinExistence type="predicted"/>
<dbReference type="GO" id="GO:0005886">
    <property type="term" value="C:plasma membrane"/>
    <property type="evidence" value="ECO:0007669"/>
    <property type="project" value="UniProtKB-SubCell"/>
</dbReference>
<dbReference type="PANTHER" id="PTHR30250:SF11">
    <property type="entry name" value="O-ANTIGEN TRANSPORTER-RELATED"/>
    <property type="match status" value="1"/>
</dbReference>
<feature type="transmembrane region" description="Helical" evidence="6">
    <location>
        <begin position="298"/>
        <end position="318"/>
    </location>
</feature>
<feature type="transmembrane region" description="Helical" evidence="6">
    <location>
        <begin position="330"/>
        <end position="352"/>
    </location>
</feature>
<protein>
    <submittedName>
        <fullName evidence="7">Membrane protein involved in the export of O-antigen and teichoic acid</fullName>
    </submittedName>
</protein>
<gene>
    <name evidence="7" type="ORF">SAMN05216272_10236</name>
</gene>
<organism evidence="7 8">
    <name type="scientific">Pseudomonas panipatensis</name>
    <dbReference type="NCBI Taxonomy" id="428992"/>
    <lineage>
        <taxon>Bacteria</taxon>
        <taxon>Pseudomonadati</taxon>
        <taxon>Pseudomonadota</taxon>
        <taxon>Gammaproteobacteria</taxon>
        <taxon>Pseudomonadales</taxon>
        <taxon>Pseudomonadaceae</taxon>
        <taxon>Pseudomonas</taxon>
    </lineage>
</organism>
<evidence type="ECO:0000313" key="7">
    <source>
        <dbReference type="EMBL" id="SDH58614.1"/>
    </source>
</evidence>
<dbReference type="AlphaFoldDB" id="A0A1G8DLN5"/>
<dbReference type="STRING" id="428992.SAMN05216272_10236"/>
<keyword evidence="4 6" id="KW-1133">Transmembrane helix</keyword>
<sequence length="423" mass="47389">MNNTKLIRIFSLSLRILTMASKFLLVFLLARFLAPAELGVFGLLSATIGYALYLLGFDFYTFTTREIAKHDMSQWGGLLKCQAAISLLLYLIVLPLLTLIFIEGLLPWRFAGWFFLLIVIEHLTQELGRLLIAISEPLIASVILFLRQGIWAIAIVALMLLAPETRSLDYVLGGWSLGGLCGLALGLHRLWRLKLGGWHRRIDWAWIGRGLKVAASLLIATLAIRGVLTLDRYWLQILSGAEVLAAYVLYMNIGNALMSFLDAGVFSFTYPAMVNAWQKGNMIEFNKALANLTRQTSIVSGSFFIAALLLISPLLQWLGKDIYITHRNMFPWILAATTVYGLGMIPHYALYAVGRDRSIITCHLLTLPLFILLVWILSAYDKNLAVAISLFASFLFILIWKFTAFALIKNNLTTRSYTNSAKA</sequence>